<name>A0ABS8Q3A1_9BURK</name>
<dbReference type="Proteomes" id="UP001179361">
    <property type="component" value="Unassembled WGS sequence"/>
</dbReference>
<dbReference type="InterPro" id="IPR053137">
    <property type="entry name" value="NLR-like"/>
</dbReference>
<protein>
    <submittedName>
        <fullName evidence="1">Tetratricopeptide repeat protein</fullName>
    </submittedName>
</protein>
<dbReference type="SUPFAM" id="SSF48452">
    <property type="entry name" value="TPR-like"/>
    <property type="match status" value="2"/>
</dbReference>
<dbReference type="InterPro" id="IPR011990">
    <property type="entry name" value="TPR-like_helical_dom_sf"/>
</dbReference>
<dbReference type="EMBL" id="JAJNOC010000001">
    <property type="protein sequence ID" value="MCD2516003.1"/>
    <property type="molecule type" value="Genomic_DNA"/>
</dbReference>
<comment type="caution">
    <text evidence="1">The sequence shown here is derived from an EMBL/GenBank/DDBJ whole genome shotgun (WGS) entry which is preliminary data.</text>
</comment>
<dbReference type="RefSeq" id="WP_231057285.1">
    <property type="nucleotide sequence ID" value="NZ_JAJNOC010000001.1"/>
</dbReference>
<dbReference type="Gene3D" id="3.40.50.300">
    <property type="entry name" value="P-loop containing nucleotide triphosphate hydrolases"/>
    <property type="match status" value="1"/>
</dbReference>
<dbReference type="InterPro" id="IPR027417">
    <property type="entry name" value="P-loop_NTPase"/>
</dbReference>
<sequence length="713" mass="76817">MDQHGFIPELPGAPGAVTTFYAYEGGPARNGLLAAMAQQLAADPAQAPVLVIDWDLESPALHGYLDGAALEVDGEGERPGLVEYVEALRGALPRQRTAGADPEALADAVLDAVDWRNYIERADGRHPLWLMRAGRFDDGYAERAARLDWVALFDACPALLRRFAARMARHYRHVLVASRAGRSAAVSACTALLPDRLVGLFTPAPGSLEGFEGVVRRAIDYRCTHEDEQRPLLVYPVACPGFGAGSDPGQRWRRGDPALGMAGYQPRIEALLREVYGNSLLRLASWFDEVQPALCDAVAVRRIGAGHGALARPAASLLEWFAGGRYPWQSLREARLHAAIARAEGEGEGATGVLAGCLARLGALCHEEGRDAEAEALLRRSLDLRSSMLGEDHSDTRAGLRALAELHAAGDRLQEARRGYETLAQACLRSVGAEHPETLGARSRLAGVLGRLEEGERALALHEQVVAGCERLFGAFHPATLDSLEDLALTLCHGQEYERARLLLERVLDGRRRLNGPEHEDTLRCGRRLAGLLGEMGDLGSARRLLESVLRARERQDGPDAAATLQARAALADVYAAQGDVTAVRRIHDGLPWTGEWMTGAEAGQTSQDAAALPAGHQPHPASTGLQHQLAQLQSLIDSDSPREARALADSLRPSVLNQGVAHPLRKRGAEMIKRVYQQDGDKDALLSWAEDVVASLEGALFLAERGGPPALS</sequence>
<dbReference type="Pfam" id="PF13424">
    <property type="entry name" value="TPR_12"/>
    <property type="match status" value="1"/>
</dbReference>
<keyword evidence="2" id="KW-1185">Reference proteome</keyword>
<dbReference type="PANTHER" id="PTHR46082:SF6">
    <property type="entry name" value="AAA+ ATPASE DOMAIN-CONTAINING PROTEIN-RELATED"/>
    <property type="match status" value="1"/>
</dbReference>
<evidence type="ECO:0000313" key="2">
    <source>
        <dbReference type="Proteomes" id="UP001179361"/>
    </source>
</evidence>
<accession>A0ABS8Q3A1</accession>
<gene>
    <name evidence="1" type="ORF">LQ564_06685</name>
</gene>
<dbReference type="Gene3D" id="1.25.40.10">
    <property type="entry name" value="Tetratricopeptide repeat domain"/>
    <property type="match status" value="2"/>
</dbReference>
<reference evidence="1" key="1">
    <citation type="submission" date="2021-11" db="EMBL/GenBank/DDBJ databases">
        <title>The complete genome of Massilia sp sp. G4R7.</title>
        <authorList>
            <person name="Liu L."/>
            <person name="Yue J."/>
            <person name="Yuan J."/>
            <person name="Yang F."/>
            <person name="Li L."/>
        </authorList>
    </citation>
    <scope>NUCLEOTIDE SEQUENCE</scope>
    <source>
        <strain evidence="1">G4R7</strain>
    </source>
</reference>
<organism evidence="1 2">
    <name type="scientific">Massilia phyllostachyos</name>
    <dbReference type="NCBI Taxonomy" id="2898585"/>
    <lineage>
        <taxon>Bacteria</taxon>
        <taxon>Pseudomonadati</taxon>
        <taxon>Pseudomonadota</taxon>
        <taxon>Betaproteobacteria</taxon>
        <taxon>Burkholderiales</taxon>
        <taxon>Oxalobacteraceae</taxon>
        <taxon>Telluria group</taxon>
        <taxon>Massilia</taxon>
    </lineage>
</organism>
<dbReference type="Pfam" id="PF13374">
    <property type="entry name" value="TPR_10"/>
    <property type="match status" value="1"/>
</dbReference>
<dbReference type="PANTHER" id="PTHR46082">
    <property type="entry name" value="ATP/GTP-BINDING PROTEIN-RELATED"/>
    <property type="match status" value="1"/>
</dbReference>
<evidence type="ECO:0000313" key="1">
    <source>
        <dbReference type="EMBL" id="MCD2516003.1"/>
    </source>
</evidence>
<proteinExistence type="predicted"/>